<feature type="transmembrane region" description="Helical" evidence="8">
    <location>
        <begin position="97"/>
        <end position="118"/>
    </location>
</feature>
<feature type="region of interest" description="Disordered" evidence="7">
    <location>
        <begin position="21"/>
        <end position="50"/>
    </location>
</feature>
<feature type="transmembrane region" description="Helical" evidence="8">
    <location>
        <begin position="461"/>
        <end position="481"/>
    </location>
</feature>
<feature type="transmembrane region" description="Helical" evidence="8">
    <location>
        <begin position="364"/>
        <end position="386"/>
    </location>
</feature>
<feature type="transmembrane region" description="Helical" evidence="8">
    <location>
        <begin position="289"/>
        <end position="307"/>
    </location>
</feature>
<dbReference type="Gene3D" id="1.20.1250.20">
    <property type="entry name" value="MFS general substrate transporter like domains"/>
    <property type="match status" value="1"/>
</dbReference>
<evidence type="ECO:0000256" key="3">
    <source>
        <dbReference type="ARBA" id="ARBA00022692"/>
    </source>
</evidence>
<keyword evidence="2" id="KW-0813">Transport</keyword>
<dbReference type="PANTHER" id="PTHR23501">
    <property type="entry name" value="MAJOR FACILITATOR SUPERFAMILY"/>
    <property type="match status" value="1"/>
</dbReference>
<dbReference type="GO" id="GO:0022857">
    <property type="term" value="F:transmembrane transporter activity"/>
    <property type="evidence" value="ECO:0007669"/>
    <property type="project" value="InterPro"/>
</dbReference>
<feature type="transmembrane region" description="Helical" evidence="8">
    <location>
        <begin position="60"/>
        <end position="85"/>
    </location>
</feature>
<evidence type="ECO:0000256" key="7">
    <source>
        <dbReference type="SAM" id="MobiDB-lite"/>
    </source>
</evidence>
<comment type="subcellular location">
    <subcellularLocation>
        <location evidence="1">Membrane</location>
        <topology evidence="1">Multi-pass membrane protein</topology>
    </subcellularLocation>
</comment>
<feature type="transmembrane region" description="Helical" evidence="8">
    <location>
        <begin position="534"/>
        <end position="551"/>
    </location>
</feature>
<proteinExistence type="predicted"/>
<evidence type="ECO:0000313" key="11">
    <source>
        <dbReference type="Proteomes" id="UP000616885"/>
    </source>
</evidence>
<keyword evidence="6" id="KW-0325">Glycoprotein</keyword>
<feature type="transmembrane region" description="Helical" evidence="8">
    <location>
        <begin position="130"/>
        <end position="150"/>
    </location>
</feature>
<organism evidence="10 11">
    <name type="scientific">Bionectria ochroleuca</name>
    <name type="common">Gliocladium roseum</name>
    <dbReference type="NCBI Taxonomy" id="29856"/>
    <lineage>
        <taxon>Eukaryota</taxon>
        <taxon>Fungi</taxon>
        <taxon>Dikarya</taxon>
        <taxon>Ascomycota</taxon>
        <taxon>Pezizomycotina</taxon>
        <taxon>Sordariomycetes</taxon>
        <taxon>Hypocreomycetidae</taxon>
        <taxon>Hypocreales</taxon>
        <taxon>Bionectriaceae</taxon>
        <taxon>Clonostachys</taxon>
    </lineage>
</organism>
<dbReference type="PRINTS" id="PR01036">
    <property type="entry name" value="TCRTETB"/>
</dbReference>
<feature type="transmembrane region" description="Helical" evidence="8">
    <location>
        <begin position="328"/>
        <end position="352"/>
    </location>
</feature>
<feature type="domain" description="Major facilitator superfamily (MFS) profile" evidence="9">
    <location>
        <begin position="63"/>
        <end position="557"/>
    </location>
</feature>
<dbReference type="EMBL" id="JADCTT010000011">
    <property type="protein sequence ID" value="KAF9746560.1"/>
    <property type="molecule type" value="Genomic_DNA"/>
</dbReference>
<evidence type="ECO:0000256" key="5">
    <source>
        <dbReference type="ARBA" id="ARBA00023136"/>
    </source>
</evidence>
<sequence>MSTPTEKAAADLKVAADIAGTSSESIISGPKDTPQDAADSSSSAQQEEQKAPSFEKDYRFWMIMLTLCFSIMLASLEGTIVVTSLPYIVSELKLGSNYIWVTNVFLLTSIAVRQYSPYSANSAIFFGRKAVLISVLGLYVLGSGICGGATTEAMLIAGRTIQGIGSGGLNMSGEVIISDLVPLRYRGKYVALLLVVSTVGYSIGPFVGGAIVENSTWRWVFYLNLPIGGVGMVFAYLFLNLRYDREERILSKLKRIDYLGNAILMASSVSVLIALTWAGPIYPWYDARVLVPLLVGLAGLVGFCVYEGSGIPETPVIPLRLFPNRTSIIVYVNSFLMPMLQFWCFFYFPVYFQAVQLSTPSWSGVQILPITLIAVPGAAVASLLLAKFGKFKILHISGMLLTTVGVGLISLLKKDSSTGVWVGIQIMPAVGSGLLISTLLPAFQASLAEKDQAAATATWSFVRTFGMVWGIAIAGTVLNSFTKQYAYMVDNEAVRELLSNGDAYASGTQHFVMQFPEPIQSQIREVFLLALRKVFIISVAFGGTGFILALFEKDVPLRKGLDTEYGLEERKKPAGEEV</sequence>
<reference evidence="10" key="1">
    <citation type="submission" date="2020-10" db="EMBL/GenBank/DDBJ databases">
        <title>High-Quality Genome Resource of Clonostachys rosea strain S41 by Oxford Nanopore Long-Read Sequencing.</title>
        <authorList>
            <person name="Wang H."/>
        </authorList>
    </citation>
    <scope>NUCLEOTIDE SEQUENCE</scope>
    <source>
        <strain evidence="10">S41</strain>
    </source>
</reference>
<evidence type="ECO:0000256" key="4">
    <source>
        <dbReference type="ARBA" id="ARBA00022989"/>
    </source>
</evidence>
<evidence type="ECO:0000313" key="10">
    <source>
        <dbReference type="EMBL" id="KAF9746560.1"/>
    </source>
</evidence>
<comment type="caution">
    <text evidence="10">The sequence shown here is derived from an EMBL/GenBank/DDBJ whole genome shotgun (WGS) entry which is preliminary data.</text>
</comment>
<dbReference type="AlphaFoldDB" id="A0A8H7N2T1"/>
<evidence type="ECO:0000256" key="1">
    <source>
        <dbReference type="ARBA" id="ARBA00004141"/>
    </source>
</evidence>
<evidence type="ECO:0000256" key="8">
    <source>
        <dbReference type="SAM" id="Phobius"/>
    </source>
</evidence>
<gene>
    <name evidence="10" type="ORF">IM811_003465</name>
</gene>
<dbReference type="PROSITE" id="PS50850">
    <property type="entry name" value="MFS"/>
    <property type="match status" value="1"/>
</dbReference>
<dbReference type="InterPro" id="IPR011701">
    <property type="entry name" value="MFS"/>
</dbReference>
<feature type="transmembrane region" description="Helical" evidence="8">
    <location>
        <begin position="418"/>
        <end position="440"/>
    </location>
</feature>
<evidence type="ECO:0000256" key="6">
    <source>
        <dbReference type="ARBA" id="ARBA00023180"/>
    </source>
</evidence>
<keyword evidence="5 8" id="KW-0472">Membrane</keyword>
<feature type="compositionally biased region" description="Low complexity" evidence="7">
    <location>
        <begin position="35"/>
        <end position="46"/>
    </location>
</feature>
<keyword evidence="3 8" id="KW-0812">Transmembrane</keyword>
<feature type="transmembrane region" description="Helical" evidence="8">
    <location>
        <begin position="259"/>
        <end position="277"/>
    </location>
</feature>
<feature type="transmembrane region" description="Helical" evidence="8">
    <location>
        <begin position="393"/>
        <end position="412"/>
    </location>
</feature>
<keyword evidence="4 8" id="KW-1133">Transmembrane helix</keyword>
<dbReference type="InterPro" id="IPR020846">
    <property type="entry name" value="MFS_dom"/>
</dbReference>
<dbReference type="InterPro" id="IPR036259">
    <property type="entry name" value="MFS_trans_sf"/>
</dbReference>
<evidence type="ECO:0000259" key="9">
    <source>
        <dbReference type="PROSITE" id="PS50850"/>
    </source>
</evidence>
<dbReference type="Gene3D" id="1.20.1720.10">
    <property type="entry name" value="Multidrug resistance protein D"/>
    <property type="match status" value="1"/>
</dbReference>
<accession>A0A8H7N2T1</accession>
<dbReference type="Pfam" id="PF07690">
    <property type="entry name" value="MFS_1"/>
    <property type="match status" value="1"/>
</dbReference>
<name>A0A8H7N2T1_BIOOC</name>
<evidence type="ECO:0000256" key="2">
    <source>
        <dbReference type="ARBA" id="ARBA00022448"/>
    </source>
</evidence>
<feature type="transmembrane region" description="Helical" evidence="8">
    <location>
        <begin position="189"/>
        <end position="207"/>
    </location>
</feature>
<dbReference type="Proteomes" id="UP000616885">
    <property type="component" value="Unassembled WGS sequence"/>
</dbReference>
<protein>
    <recommendedName>
        <fullName evidence="9">Major facilitator superfamily (MFS) profile domain-containing protein</fullName>
    </recommendedName>
</protein>
<dbReference type="PANTHER" id="PTHR23501:SF187">
    <property type="entry name" value="MAJOR FACILITATOR SUPERFAMILY (MFS) PROFILE DOMAIN-CONTAINING PROTEIN"/>
    <property type="match status" value="1"/>
</dbReference>
<feature type="transmembrane region" description="Helical" evidence="8">
    <location>
        <begin position="219"/>
        <end position="239"/>
    </location>
</feature>
<dbReference type="SUPFAM" id="SSF103473">
    <property type="entry name" value="MFS general substrate transporter"/>
    <property type="match status" value="1"/>
</dbReference>
<dbReference type="GO" id="GO:0005886">
    <property type="term" value="C:plasma membrane"/>
    <property type="evidence" value="ECO:0007669"/>
    <property type="project" value="TreeGrafter"/>
</dbReference>